<evidence type="ECO:0000256" key="2">
    <source>
        <dbReference type="ARBA" id="ARBA00008914"/>
    </source>
</evidence>
<dbReference type="InterPro" id="IPR025713">
    <property type="entry name" value="MotB-like_N_dom"/>
</dbReference>
<reference evidence="11 12" key="1">
    <citation type="submission" date="2018-10" db="EMBL/GenBank/DDBJ databases">
        <title>Genomic Encyclopedia of Type Strains, Phase IV (KMG-IV): sequencing the most valuable type-strain genomes for metagenomic binning, comparative biology and taxonomic classification.</title>
        <authorList>
            <person name="Goeker M."/>
        </authorList>
    </citation>
    <scope>NUCLEOTIDE SEQUENCE [LARGE SCALE GENOMIC DNA]</scope>
    <source>
        <strain evidence="11 12">DSM 3303</strain>
    </source>
</reference>
<dbReference type="InterPro" id="IPR006665">
    <property type="entry name" value="OmpA-like"/>
</dbReference>
<dbReference type="CDD" id="cd07185">
    <property type="entry name" value="OmpA_C-like"/>
    <property type="match status" value="1"/>
</dbReference>
<dbReference type="InterPro" id="IPR050330">
    <property type="entry name" value="Bact_OuterMem_StrucFunc"/>
</dbReference>
<comment type="subcellular location">
    <subcellularLocation>
        <location evidence="1">Cell membrane</location>
        <topology evidence="1">Single-pass membrane protein</topology>
    </subcellularLocation>
</comment>
<feature type="transmembrane region" description="Helical" evidence="9">
    <location>
        <begin position="30"/>
        <end position="53"/>
    </location>
</feature>
<feature type="region of interest" description="Disordered" evidence="8">
    <location>
        <begin position="65"/>
        <end position="118"/>
    </location>
</feature>
<feature type="region of interest" description="Disordered" evidence="8">
    <location>
        <begin position="1"/>
        <end position="21"/>
    </location>
</feature>
<evidence type="ECO:0000256" key="7">
    <source>
        <dbReference type="PROSITE-ProRule" id="PRU00473"/>
    </source>
</evidence>
<dbReference type="PANTHER" id="PTHR30329:SF21">
    <property type="entry name" value="LIPOPROTEIN YIAD-RELATED"/>
    <property type="match status" value="1"/>
</dbReference>
<evidence type="ECO:0000256" key="1">
    <source>
        <dbReference type="ARBA" id="ARBA00004162"/>
    </source>
</evidence>
<dbReference type="Gene3D" id="3.30.1330.60">
    <property type="entry name" value="OmpA-like domain"/>
    <property type="match status" value="1"/>
</dbReference>
<dbReference type="AlphaFoldDB" id="A0A495BDS5"/>
<keyword evidence="6 7" id="KW-0472">Membrane</keyword>
<comment type="caution">
    <text evidence="11">The sequence shown here is derived from an EMBL/GenBank/DDBJ whole genome shotgun (WGS) entry which is preliminary data.</text>
</comment>
<dbReference type="Pfam" id="PF00691">
    <property type="entry name" value="OmpA"/>
    <property type="match status" value="1"/>
</dbReference>
<dbReference type="GO" id="GO:0005886">
    <property type="term" value="C:plasma membrane"/>
    <property type="evidence" value="ECO:0007669"/>
    <property type="project" value="UniProtKB-SubCell"/>
</dbReference>
<name>A0A495BDS5_VOGIN</name>
<keyword evidence="3" id="KW-1003">Cell membrane</keyword>
<feature type="domain" description="OmpA-like" evidence="10">
    <location>
        <begin position="167"/>
        <end position="286"/>
    </location>
</feature>
<protein>
    <submittedName>
        <fullName evidence="11">Chemotaxis protein MotB</fullName>
    </submittedName>
</protein>
<feature type="region of interest" description="Disordered" evidence="8">
    <location>
        <begin position="298"/>
        <end position="329"/>
    </location>
</feature>
<dbReference type="PROSITE" id="PS51123">
    <property type="entry name" value="OMPA_2"/>
    <property type="match status" value="1"/>
</dbReference>
<dbReference type="Pfam" id="PF13677">
    <property type="entry name" value="MotB_plug"/>
    <property type="match status" value="1"/>
</dbReference>
<evidence type="ECO:0000313" key="11">
    <source>
        <dbReference type="EMBL" id="RKQ58890.1"/>
    </source>
</evidence>
<evidence type="ECO:0000256" key="6">
    <source>
        <dbReference type="ARBA" id="ARBA00023136"/>
    </source>
</evidence>
<dbReference type="PANTHER" id="PTHR30329">
    <property type="entry name" value="STATOR ELEMENT OF FLAGELLAR MOTOR COMPLEX"/>
    <property type="match status" value="1"/>
</dbReference>
<evidence type="ECO:0000256" key="4">
    <source>
        <dbReference type="ARBA" id="ARBA00022692"/>
    </source>
</evidence>
<keyword evidence="5 9" id="KW-1133">Transmembrane helix</keyword>
<dbReference type="InterPro" id="IPR036737">
    <property type="entry name" value="OmpA-like_sf"/>
</dbReference>
<dbReference type="Proteomes" id="UP000279384">
    <property type="component" value="Unassembled WGS sequence"/>
</dbReference>
<dbReference type="EMBL" id="RBID01000014">
    <property type="protein sequence ID" value="RKQ58890.1"/>
    <property type="molecule type" value="Genomic_DNA"/>
</dbReference>
<evidence type="ECO:0000256" key="9">
    <source>
        <dbReference type="SAM" id="Phobius"/>
    </source>
</evidence>
<proteinExistence type="inferred from homology"/>
<evidence type="ECO:0000259" key="10">
    <source>
        <dbReference type="PROSITE" id="PS51123"/>
    </source>
</evidence>
<evidence type="ECO:0000313" key="12">
    <source>
        <dbReference type="Proteomes" id="UP000279384"/>
    </source>
</evidence>
<organism evidence="11 12">
    <name type="scientific">Vogesella indigofera</name>
    <name type="common">Pseudomonas indigofera</name>
    <dbReference type="NCBI Taxonomy" id="45465"/>
    <lineage>
        <taxon>Bacteria</taxon>
        <taxon>Pseudomonadati</taxon>
        <taxon>Pseudomonadota</taxon>
        <taxon>Betaproteobacteria</taxon>
        <taxon>Neisseriales</taxon>
        <taxon>Chromobacteriaceae</taxon>
        <taxon>Vogesella</taxon>
    </lineage>
</organism>
<comment type="similarity">
    <text evidence="2">Belongs to the MotB family.</text>
</comment>
<keyword evidence="4 9" id="KW-0812">Transmembrane</keyword>
<dbReference type="RefSeq" id="WP_120810523.1">
    <property type="nucleotide sequence ID" value="NZ_RBID01000014.1"/>
</dbReference>
<evidence type="ECO:0000256" key="8">
    <source>
        <dbReference type="SAM" id="MobiDB-lite"/>
    </source>
</evidence>
<dbReference type="SUPFAM" id="SSF103088">
    <property type="entry name" value="OmpA-like"/>
    <property type="match status" value="1"/>
</dbReference>
<gene>
    <name evidence="11" type="ORF">C8E02_1866</name>
</gene>
<evidence type="ECO:0000256" key="3">
    <source>
        <dbReference type="ARBA" id="ARBA00022475"/>
    </source>
</evidence>
<sequence length="329" mass="35822">MSALKHREQHEGTVIKKVARREEDGGHGGAWKVAFADFVLALMCLFLVLWVLAAREQENLEQLLRDGGGKPTAEGTNYRIEHQGTPPGSLIPRELVPGLSSTQPSADSRLKTTGFPTVLDGDGRRVRQKLESPAALNQLAQMLASMSKQAGLESNLQLVVTPQGLRVMLHDTEREGMFERGSAIINRRFKGLLQEMGQLLSSLDNQLLVIGHTDSMQYRSAGNTALSNWSLSANRAMSARLHLLDGGLRKESVLQVVGMADRAPLDKRQPTAAHNRRIELLVLTPAQADSISAMFGSPQAAGAAEKRSEISVTPNPDLDMLRAKMNNPG</sequence>
<accession>A0A495BDS5</accession>
<evidence type="ECO:0000256" key="5">
    <source>
        <dbReference type="ARBA" id="ARBA00022989"/>
    </source>
</evidence>